<dbReference type="Proteomes" id="UP000631114">
    <property type="component" value="Unassembled WGS sequence"/>
</dbReference>
<protein>
    <submittedName>
        <fullName evidence="1">Uncharacterized protein</fullName>
    </submittedName>
</protein>
<name>A0A835IWV6_9MAGN</name>
<evidence type="ECO:0000313" key="1">
    <source>
        <dbReference type="EMBL" id="KAF9624884.1"/>
    </source>
</evidence>
<reference evidence="1 2" key="1">
    <citation type="submission" date="2020-10" db="EMBL/GenBank/DDBJ databases">
        <title>The Coptis chinensis genome and diversification of protoberbering-type alkaloids.</title>
        <authorList>
            <person name="Wang B."/>
            <person name="Shu S."/>
            <person name="Song C."/>
            <person name="Liu Y."/>
        </authorList>
    </citation>
    <scope>NUCLEOTIDE SEQUENCE [LARGE SCALE GENOMIC DNA]</scope>
    <source>
        <strain evidence="1">HL-2020</strain>
        <tissue evidence="1">Leaf</tissue>
    </source>
</reference>
<accession>A0A835IWV6</accession>
<organism evidence="1 2">
    <name type="scientific">Coptis chinensis</name>
    <dbReference type="NCBI Taxonomy" id="261450"/>
    <lineage>
        <taxon>Eukaryota</taxon>
        <taxon>Viridiplantae</taxon>
        <taxon>Streptophyta</taxon>
        <taxon>Embryophyta</taxon>
        <taxon>Tracheophyta</taxon>
        <taxon>Spermatophyta</taxon>
        <taxon>Magnoliopsida</taxon>
        <taxon>Ranunculales</taxon>
        <taxon>Ranunculaceae</taxon>
        <taxon>Coptidoideae</taxon>
        <taxon>Coptis</taxon>
    </lineage>
</organism>
<dbReference type="EMBL" id="JADFTS010000001">
    <property type="protein sequence ID" value="KAF9624884.1"/>
    <property type="molecule type" value="Genomic_DNA"/>
</dbReference>
<comment type="caution">
    <text evidence="1">The sequence shown here is derived from an EMBL/GenBank/DDBJ whole genome shotgun (WGS) entry which is preliminary data.</text>
</comment>
<gene>
    <name evidence="1" type="ORF">IFM89_015438</name>
</gene>
<dbReference type="OrthoDB" id="1932912at2759"/>
<sequence>MFSAKEGDKPLNEHYALLRSLWEELLIYQPITHEVETQLKQREDFHCALFLFSLNPDYAVFKDKILANESFPSVVNAYSRLQQASIAYTVLVSKDASAAFVSNGHGGFVRGD</sequence>
<dbReference type="AlphaFoldDB" id="A0A835IWV6"/>
<proteinExistence type="predicted"/>
<evidence type="ECO:0000313" key="2">
    <source>
        <dbReference type="Proteomes" id="UP000631114"/>
    </source>
</evidence>
<keyword evidence="2" id="KW-1185">Reference proteome</keyword>